<comment type="caution">
    <text evidence="9">The sequence shown here is derived from an EMBL/GenBank/DDBJ whole genome shotgun (WGS) entry which is preliminary data.</text>
</comment>
<evidence type="ECO:0000313" key="9">
    <source>
        <dbReference type="EMBL" id="NED96485.1"/>
    </source>
</evidence>
<evidence type="ECO:0000256" key="5">
    <source>
        <dbReference type="PROSITE-ProRule" id="PRU01248"/>
    </source>
</evidence>
<proteinExistence type="inferred from homology"/>
<dbReference type="EMBL" id="JAAGOB010000007">
    <property type="protein sequence ID" value="NED96485.1"/>
    <property type="molecule type" value="Genomic_DNA"/>
</dbReference>
<dbReference type="Gene3D" id="1.10.150.130">
    <property type="match status" value="1"/>
</dbReference>
<dbReference type="Gene3D" id="1.10.443.10">
    <property type="entry name" value="Intergrase catalytic core"/>
    <property type="match status" value="1"/>
</dbReference>
<dbReference type="InterPro" id="IPR050808">
    <property type="entry name" value="Phage_Integrase"/>
</dbReference>
<evidence type="ECO:0000313" key="10">
    <source>
        <dbReference type="Proteomes" id="UP000469185"/>
    </source>
</evidence>
<keyword evidence="4" id="KW-0233">DNA recombination</keyword>
<dbReference type="GO" id="GO:0015074">
    <property type="term" value="P:DNA integration"/>
    <property type="evidence" value="ECO:0007669"/>
    <property type="project" value="UniProtKB-KW"/>
</dbReference>
<protein>
    <submittedName>
        <fullName evidence="9">Site-specific integrase</fullName>
    </submittedName>
</protein>
<reference evidence="9 10" key="1">
    <citation type="submission" date="2020-02" db="EMBL/GenBank/DDBJ databases">
        <authorList>
            <person name="Li X.-J."/>
            <person name="Feng X.-M."/>
        </authorList>
    </citation>
    <scope>NUCLEOTIDE SEQUENCE [LARGE SCALE GENOMIC DNA]</scope>
    <source>
        <strain evidence="9 10">CGMCC 4.7225</strain>
    </source>
</reference>
<dbReference type="InterPro" id="IPR002104">
    <property type="entry name" value="Integrase_catalytic"/>
</dbReference>
<dbReference type="GO" id="GO:0006310">
    <property type="term" value="P:DNA recombination"/>
    <property type="evidence" value="ECO:0007669"/>
    <property type="project" value="UniProtKB-KW"/>
</dbReference>
<dbReference type="InterPro" id="IPR011010">
    <property type="entry name" value="DNA_brk_join_enz"/>
</dbReference>
<feature type="domain" description="Tyr recombinase" evidence="7">
    <location>
        <begin position="154"/>
        <end position="391"/>
    </location>
</feature>
<dbReference type="SUPFAM" id="SSF56349">
    <property type="entry name" value="DNA breaking-rejoining enzymes"/>
    <property type="match status" value="1"/>
</dbReference>
<name>A0A6N9YNG6_9ACTN</name>
<gene>
    <name evidence="9" type="ORF">G1H11_14335</name>
</gene>
<dbReference type="PANTHER" id="PTHR30629">
    <property type="entry name" value="PROPHAGE INTEGRASE"/>
    <property type="match status" value="1"/>
</dbReference>
<dbReference type="PROSITE" id="PS51898">
    <property type="entry name" value="TYR_RECOMBINASE"/>
    <property type="match status" value="1"/>
</dbReference>
<dbReference type="AlphaFoldDB" id="A0A6N9YNG6"/>
<keyword evidence="3 5" id="KW-0238">DNA-binding</keyword>
<dbReference type="RefSeq" id="WP_163819270.1">
    <property type="nucleotide sequence ID" value="NZ_JAAGOB010000007.1"/>
</dbReference>
<dbReference type="PROSITE" id="PS51900">
    <property type="entry name" value="CB"/>
    <property type="match status" value="1"/>
</dbReference>
<dbReference type="Pfam" id="PF00589">
    <property type="entry name" value="Phage_integrase"/>
    <property type="match status" value="1"/>
</dbReference>
<sequence>MWVARLDLGPGPDGKPRRPQRTSATENGAYAALDDMKKEHARHGDVPLQRPTVAAWLTRWLDEFVLPHKAPSTYDRYRYSVTNDLIPGVGRHRIDRLRPEHLRALYADMKKRGKAGSRPHAHIAIRKALNDAIREGLVMQNVAKLMDAPAGGDSDRSALTPDQGRALLRYVSSTTDQGTPIDRNSSRWAMALLTGVRQGECLGLTWDRVDLDARIMDISWQLQRLTFIHGCAEEDQDGTWPCGRKRGGNCPDKVLRLPDKFEYRQLAGGMCLIRPKSERSTRILPIPTPLYAAIKAHRKADATPNPHNLVWHREDGSPISRQEDAKILDAHLRAAGLPDIVPHESRHTTVTLLMEARVDPKIIQAIAGHASLAVQDAYKHADVRHIAEALGEVAGTLYLQELG</sequence>
<dbReference type="InterPro" id="IPR044068">
    <property type="entry name" value="CB"/>
</dbReference>
<dbReference type="GO" id="GO:0003677">
    <property type="term" value="F:DNA binding"/>
    <property type="evidence" value="ECO:0007669"/>
    <property type="project" value="UniProtKB-UniRule"/>
</dbReference>
<evidence type="ECO:0000259" key="8">
    <source>
        <dbReference type="PROSITE" id="PS51900"/>
    </source>
</evidence>
<evidence type="ECO:0000259" key="7">
    <source>
        <dbReference type="PROSITE" id="PS51898"/>
    </source>
</evidence>
<feature type="domain" description="Core-binding (CB)" evidence="8">
    <location>
        <begin position="51"/>
        <end position="133"/>
    </location>
</feature>
<keyword evidence="2" id="KW-0229">DNA integration</keyword>
<feature type="region of interest" description="Disordered" evidence="6">
    <location>
        <begin position="1"/>
        <end position="26"/>
    </location>
</feature>
<comment type="similarity">
    <text evidence="1">Belongs to the 'phage' integrase family.</text>
</comment>
<evidence type="ECO:0000256" key="1">
    <source>
        <dbReference type="ARBA" id="ARBA00008857"/>
    </source>
</evidence>
<dbReference type="InterPro" id="IPR013762">
    <property type="entry name" value="Integrase-like_cat_sf"/>
</dbReference>
<accession>A0A6N9YNG6</accession>
<dbReference type="PANTHER" id="PTHR30629:SF2">
    <property type="entry name" value="PROPHAGE INTEGRASE INTS-RELATED"/>
    <property type="match status" value="1"/>
</dbReference>
<evidence type="ECO:0000256" key="2">
    <source>
        <dbReference type="ARBA" id="ARBA00022908"/>
    </source>
</evidence>
<evidence type="ECO:0000256" key="6">
    <source>
        <dbReference type="SAM" id="MobiDB-lite"/>
    </source>
</evidence>
<dbReference type="Proteomes" id="UP000469185">
    <property type="component" value="Unassembled WGS sequence"/>
</dbReference>
<evidence type="ECO:0000256" key="4">
    <source>
        <dbReference type="ARBA" id="ARBA00023172"/>
    </source>
</evidence>
<organism evidence="9 10">
    <name type="scientific">Phytoactinopolyspora alkaliphila</name>
    <dbReference type="NCBI Taxonomy" id="1783498"/>
    <lineage>
        <taxon>Bacteria</taxon>
        <taxon>Bacillati</taxon>
        <taxon>Actinomycetota</taxon>
        <taxon>Actinomycetes</taxon>
        <taxon>Jiangellales</taxon>
        <taxon>Jiangellaceae</taxon>
        <taxon>Phytoactinopolyspora</taxon>
    </lineage>
</organism>
<dbReference type="CDD" id="cd01189">
    <property type="entry name" value="INT_ICEBs1_C_like"/>
    <property type="match status" value="1"/>
</dbReference>
<dbReference type="InterPro" id="IPR010998">
    <property type="entry name" value="Integrase_recombinase_N"/>
</dbReference>
<evidence type="ECO:0000256" key="3">
    <source>
        <dbReference type="ARBA" id="ARBA00023125"/>
    </source>
</evidence>
<keyword evidence="10" id="KW-1185">Reference proteome</keyword>